<dbReference type="Pfam" id="PF06676">
    <property type="entry name" value="DUF1178"/>
    <property type="match status" value="1"/>
</dbReference>
<proteinExistence type="predicted"/>
<dbReference type="RefSeq" id="WP_377071188.1">
    <property type="nucleotide sequence ID" value="NZ_JBHMEC010000030.1"/>
</dbReference>
<reference evidence="1 2" key="1">
    <citation type="submission" date="2024-09" db="EMBL/GenBank/DDBJ databases">
        <authorList>
            <person name="Sun Q."/>
            <person name="Mori K."/>
        </authorList>
    </citation>
    <scope>NUCLEOTIDE SEQUENCE [LARGE SCALE GENOMIC DNA]</scope>
    <source>
        <strain evidence="1 2">CECT 9424</strain>
    </source>
</reference>
<dbReference type="PIRSF" id="PIRSF032131">
    <property type="entry name" value="UCP032131"/>
    <property type="match status" value="1"/>
</dbReference>
<name>A0ABV5I664_9RHOB</name>
<comment type="caution">
    <text evidence="1">The sequence shown here is derived from an EMBL/GenBank/DDBJ whole genome shotgun (WGS) entry which is preliminary data.</text>
</comment>
<sequence length="138" mass="15270">MIKFTLKCERGHRFDSWFQSASAFDRLSGTGMVACAVCGSTQVEKALMTPQVQGARDDRSLSSSPDTAELAIAALRRKVEANADYVGTRFAQEVRDMHDGVLPERAIYGEARPEEAKRLFDDGIPVAPLPFSPRRKTH</sequence>
<accession>A0ABV5I664</accession>
<protein>
    <submittedName>
        <fullName evidence="1">DUF1178 family protein</fullName>
    </submittedName>
</protein>
<organism evidence="1 2">
    <name type="scientific">Roseovarius ramblicola</name>
    <dbReference type="NCBI Taxonomy" id="2022336"/>
    <lineage>
        <taxon>Bacteria</taxon>
        <taxon>Pseudomonadati</taxon>
        <taxon>Pseudomonadota</taxon>
        <taxon>Alphaproteobacteria</taxon>
        <taxon>Rhodobacterales</taxon>
        <taxon>Roseobacteraceae</taxon>
        <taxon>Roseovarius</taxon>
    </lineage>
</organism>
<dbReference type="EMBL" id="JBHMEC010000030">
    <property type="protein sequence ID" value="MFB9151571.1"/>
    <property type="molecule type" value="Genomic_DNA"/>
</dbReference>
<gene>
    <name evidence="1" type="ORF">ACFFU4_17590</name>
</gene>
<evidence type="ECO:0000313" key="1">
    <source>
        <dbReference type="EMBL" id="MFB9151571.1"/>
    </source>
</evidence>
<evidence type="ECO:0000313" key="2">
    <source>
        <dbReference type="Proteomes" id="UP001589670"/>
    </source>
</evidence>
<keyword evidence="2" id="KW-1185">Reference proteome</keyword>
<dbReference type="InterPro" id="IPR009562">
    <property type="entry name" value="DUF1178"/>
</dbReference>
<dbReference type="Proteomes" id="UP001589670">
    <property type="component" value="Unassembled WGS sequence"/>
</dbReference>